<dbReference type="RefSeq" id="WP_230371688.1">
    <property type="nucleotide sequence ID" value="NZ_WLYX01000002.1"/>
</dbReference>
<organism evidence="1 2">
    <name type="scientific">Paludibacterium denitrificans</name>
    <dbReference type="NCBI Taxonomy" id="2675226"/>
    <lineage>
        <taxon>Bacteria</taxon>
        <taxon>Pseudomonadati</taxon>
        <taxon>Pseudomonadota</taxon>
        <taxon>Betaproteobacteria</taxon>
        <taxon>Neisseriales</taxon>
        <taxon>Chromobacteriaceae</taxon>
        <taxon>Paludibacterium</taxon>
    </lineage>
</organism>
<sequence length="167" mass="18291">MDVHMFQKNLLRSSMLIALILPGMGYAASQSLLPHDHNDQHTLQLELNSGKKWQTDAALRQGMAAIYLQLSSAMPAIHQGEFPPSKLDDLSVEIEKQVAGIVSNCKLNAKADAQLHIIVAQLLKGSTQLTGKQPGSSAKEGVITVLDAISNYTRYFDDSALRHSFQH</sequence>
<dbReference type="Proteomes" id="UP000446658">
    <property type="component" value="Unassembled WGS sequence"/>
</dbReference>
<evidence type="ECO:0000313" key="1">
    <source>
        <dbReference type="EMBL" id="MTD34238.1"/>
    </source>
</evidence>
<proteinExistence type="predicted"/>
<protein>
    <recommendedName>
        <fullName evidence="3">DnrO protein</fullName>
    </recommendedName>
</protein>
<evidence type="ECO:0008006" key="3">
    <source>
        <dbReference type="Google" id="ProtNLM"/>
    </source>
</evidence>
<comment type="caution">
    <text evidence="1">The sequence shown here is derived from an EMBL/GenBank/DDBJ whole genome shotgun (WGS) entry which is preliminary data.</text>
</comment>
<gene>
    <name evidence="1" type="ORF">GKE73_17975</name>
</gene>
<dbReference type="AlphaFoldDB" id="A0A844GG88"/>
<name>A0A844GG88_9NEIS</name>
<keyword evidence="2" id="KW-1185">Reference proteome</keyword>
<evidence type="ECO:0000313" key="2">
    <source>
        <dbReference type="Proteomes" id="UP000446658"/>
    </source>
</evidence>
<accession>A0A844GG88</accession>
<reference evidence="1 2" key="1">
    <citation type="submission" date="2019-11" db="EMBL/GenBank/DDBJ databases">
        <title>Draft genome sequence of Paludibacterium sp. dN18-1.</title>
        <authorList>
            <person name="Im W.-T."/>
        </authorList>
    </citation>
    <scope>NUCLEOTIDE SEQUENCE [LARGE SCALE GENOMIC DNA]</scope>
    <source>
        <strain evidence="2">dN 18-1</strain>
    </source>
</reference>
<dbReference type="EMBL" id="WLYX01000002">
    <property type="protein sequence ID" value="MTD34238.1"/>
    <property type="molecule type" value="Genomic_DNA"/>
</dbReference>